<protein>
    <submittedName>
        <fullName evidence="2">Uncharacterized protein</fullName>
    </submittedName>
</protein>
<sequence length="98" mass="10512">MSQGSSPHVGCRCTSTGCRRVRESAGHCRAYPRKYVRFSAGNQTAGTLVDPPVDWAKPHSASEYGAAHLTAQSTLRTHVGAPRPTRAHPREGRGMGNV</sequence>
<reference evidence="2" key="1">
    <citation type="journal article" date="2020" name="Microorganisms">
        <title>Isolation, Genomic and Metabolomic Characterization of Streptomyces tendae VITAKN with Quorum Sensing Inhibitory Activity from Southern India.</title>
        <authorList>
            <person name="Ishaque N.M."/>
            <person name="Burgsdorf I."/>
            <person name="Limlingan Malit J.J."/>
            <person name="Saha S."/>
            <person name="Teta R."/>
            <person name="Ewe D."/>
            <person name="Kannabiran K."/>
            <person name="Hrouzek P."/>
            <person name="Steindler L."/>
            <person name="Costantino V."/>
            <person name="Saurav K."/>
        </authorList>
    </citation>
    <scope>NUCLEOTIDE SEQUENCE</scope>
    <source>
        <strain evidence="2">VITAKN</strain>
    </source>
</reference>
<dbReference type="EMBL" id="JAAIFS010000002">
    <property type="protein sequence ID" value="NEV87553.1"/>
    <property type="molecule type" value="Genomic_DNA"/>
</dbReference>
<name>A0A6B3QHL2_STRTE</name>
<evidence type="ECO:0000313" key="2">
    <source>
        <dbReference type="EMBL" id="NEV87553.1"/>
    </source>
</evidence>
<organism evidence="2">
    <name type="scientific">Streptomyces tendae</name>
    <dbReference type="NCBI Taxonomy" id="1932"/>
    <lineage>
        <taxon>Bacteria</taxon>
        <taxon>Bacillati</taxon>
        <taxon>Actinomycetota</taxon>
        <taxon>Actinomycetes</taxon>
        <taxon>Kitasatosporales</taxon>
        <taxon>Streptomycetaceae</taxon>
        <taxon>Streptomyces</taxon>
    </lineage>
</organism>
<proteinExistence type="predicted"/>
<dbReference type="AlphaFoldDB" id="A0A6B3QHL2"/>
<feature type="compositionally biased region" description="Basic and acidic residues" evidence="1">
    <location>
        <begin position="88"/>
        <end position="98"/>
    </location>
</feature>
<gene>
    <name evidence="2" type="ORF">GUR47_12890</name>
</gene>
<evidence type="ECO:0000256" key="1">
    <source>
        <dbReference type="SAM" id="MobiDB-lite"/>
    </source>
</evidence>
<comment type="caution">
    <text evidence="2">The sequence shown here is derived from an EMBL/GenBank/DDBJ whole genome shotgun (WGS) entry which is preliminary data.</text>
</comment>
<accession>A0A6B3QHL2</accession>
<feature type="region of interest" description="Disordered" evidence="1">
    <location>
        <begin position="71"/>
        <end position="98"/>
    </location>
</feature>